<evidence type="ECO:0000313" key="7">
    <source>
        <dbReference type="Proteomes" id="UP000325778"/>
    </source>
</evidence>
<keyword evidence="1" id="KW-0472">Membrane</keyword>
<sequence length="103" mass="12337">MFFFRKKDLLFVEATYFVATFFCHYIFANLKKFYFLYGVNSGVSLQKTMLFFCLKISFFQFFLLPFFCASFCHNLLVFMTILHKKSATLEQRLMIVQYYLGTA</sequence>
<feature type="transmembrane region" description="Helical" evidence="1">
    <location>
        <begin position="58"/>
        <end position="82"/>
    </location>
</feature>
<evidence type="ECO:0000313" key="4">
    <source>
        <dbReference type="EMBL" id="QGA45713.1"/>
    </source>
</evidence>
<dbReference type="Proteomes" id="UP000237921">
    <property type="component" value="Chromosome"/>
</dbReference>
<dbReference type="AlphaFoldDB" id="A0A0A7XEI6"/>
<organism evidence="2 6">
    <name type="scientific">Acinetobacter nosocomialis</name>
    <dbReference type="NCBI Taxonomy" id="106654"/>
    <lineage>
        <taxon>Bacteria</taxon>
        <taxon>Pseudomonadati</taxon>
        <taxon>Pseudomonadota</taxon>
        <taxon>Gammaproteobacteria</taxon>
        <taxon>Moraxellales</taxon>
        <taxon>Moraxellaceae</taxon>
        <taxon>Acinetobacter</taxon>
        <taxon>Acinetobacter calcoaceticus/baumannii complex</taxon>
    </lineage>
</organism>
<gene>
    <name evidence="2" type="ORF">AL533_17955</name>
    <name evidence="3" type="ORF">B9X58_14055</name>
    <name evidence="4" type="ORF">GD578_18805</name>
</gene>
<evidence type="ECO:0000313" key="2">
    <source>
        <dbReference type="EMBL" id="AVF46096.1"/>
    </source>
</evidence>
<accession>A0A0A7XEI6</accession>
<evidence type="ECO:0000313" key="5">
    <source>
        <dbReference type="Proteomes" id="UP000194767"/>
    </source>
</evidence>
<proteinExistence type="predicted"/>
<dbReference type="EMBL" id="NGDO01000057">
    <property type="protein sequence ID" value="OTL95796.1"/>
    <property type="molecule type" value="Genomic_DNA"/>
</dbReference>
<reference evidence="3 5" key="1">
    <citation type="submission" date="2017-05" db="EMBL/GenBank/DDBJ databases">
        <authorList>
            <person name="Kreiswirth B."/>
            <person name="Manca C."/>
            <person name="Chen L."/>
            <person name="Evans S."/>
            <person name="Fowler V."/>
            <person name="Patel R."/>
            <person name="Chambers H."/>
            <person name="Bonomo R."/>
            <person name="Paul V."/>
            <person name="Sankar J."/>
            <person name="Gaind R."/>
            <person name="Ray P."/>
            <person name="Gautam V."/>
            <person name="Biswal M."/>
            <person name="Datta S."/>
            <person name="Walia K."/>
            <person name="Adams M."/>
            <person name="Nelson K."/>
            <person name="Sutton G."/>
            <person name="Fouts D."/>
            <person name="Hujer K."/>
            <person name="Hujer A."/>
        </authorList>
    </citation>
    <scope>NUCLEOTIDE SEQUENCE [LARGE SCALE GENOMIC DNA]</scope>
    <source>
        <strain evidence="3 5">PR324</strain>
    </source>
</reference>
<reference evidence="2" key="3">
    <citation type="submission" date="2017-12" db="EMBL/GenBank/DDBJ databases">
        <title>FDA dAtabase for Regulatory Grade micrObial Sequences (FDA-ARGOS): Supporting development and validation of Infectious Disease Dx tests.</title>
        <authorList>
            <person name="Campos J."/>
            <person name="Goldberg B."/>
            <person name="Tallon L."/>
            <person name="Sadzewicz L."/>
            <person name="Sengamalay N."/>
            <person name="Ott S."/>
            <person name="Godinez A."/>
            <person name="Nagaraj S."/>
            <person name="Vavikolanu K."/>
            <person name="Aluvathingal J."/>
            <person name="Nadendla S."/>
            <person name="Nandy P."/>
            <person name="Hobson J."/>
            <person name="Sichtig H."/>
        </authorList>
    </citation>
    <scope>NUCLEOTIDE SEQUENCE</scope>
    <source>
        <strain evidence="2">FDAARGOS_129</strain>
    </source>
</reference>
<dbReference type="EMBL" id="CP014019">
    <property type="protein sequence ID" value="AVF46096.1"/>
    <property type="molecule type" value="Genomic_DNA"/>
</dbReference>
<dbReference type="KEGG" id="ano:RR32_00475"/>
<keyword evidence="1" id="KW-1133">Transmembrane helix</keyword>
<keyword evidence="1" id="KW-0812">Transmembrane</keyword>
<evidence type="ECO:0000256" key="1">
    <source>
        <dbReference type="SAM" id="Phobius"/>
    </source>
</evidence>
<dbReference type="EMBL" id="CP045560">
    <property type="protein sequence ID" value="QGA45713.1"/>
    <property type="molecule type" value="Genomic_DNA"/>
</dbReference>
<dbReference type="Proteomes" id="UP000194767">
    <property type="component" value="Unassembled WGS sequence"/>
</dbReference>
<reference evidence="6" key="2">
    <citation type="submission" date="2017-12" db="EMBL/GenBank/DDBJ databases">
        <title>FDA dAtabase for Regulatory Grade micrObial Sequences (FDA-ARGOS): Supporting development and validation of Infectious Disease Dx tests.</title>
        <authorList>
            <person name="Hoffmann M."/>
            <person name="Allard M."/>
            <person name="Evans P."/>
            <person name="Brown E."/>
            <person name="Tallon L."/>
            <person name="Sadzewicz L."/>
            <person name="Sengamalay N."/>
            <person name="Ott S."/>
            <person name="Godinez A."/>
            <person name="Nagaraj S."/>
            <person name="Vavikolanu K."/>
            <person name="Aluvathingal J."/>
            <person name="Nadendla S."/>
            <person name="Sichtig H."/>
        </authorList>
    </citation>
    <scope>NUCLEOTIDE SEQUENCE [LARGE SCALE GENOMIC DNA]</scope>
    <source>
        <strain evidence="6">FDAARGOS_129</strain>
    </source>
</reference>
<feature type="transmembrane region" description="Helical" evidence="1">
    <location>
        <begin position="9"/>
        <end position="27"/>
    </location>
</feature>
<protein>
    <submittedName>
        <fullName evidence="2">Uncharacterized protein</fullName>
    </submittedName>
</protein>
<dbReference type="Proteomes" id="UP000325778">
    <property type="component" value="Chromosome"/>
</dbReference>
<evidence type="ECO:0000313" key="3">
    <source>
        <dbReference type="EMBL" id="OTL95796.1"/>
    </source>
</evidence>
<reference evidence="4 7" key="4">
    <citation type="journal article" date="2021" name="MSphere">
        <title>Complete Genome Sequencing of Acinetobacter baumannii AC1633 and Acinetobacter nosocomialis AC1530 Unveils a Large Multidrug-Resistant Plasmid Encoding the NDM-1 and OXA-58 Carbapenemases.</title>
        <authorList>
            <person name="Alattraqchi A.G."/>
            <person name="Mohd Rani F."/>
            <person name="A. Rahman N.I."/>
            <person name="Ismail S."/>
            <person name="Cleary D.W."/>
            <person name="Clarke S.C."/>
            <person name="Yeo C.C."/>
        </authorList>
    </citation>
    <scope>NUCLEOTIDE SEQUENCE [LARGE SCALE GENOMIC DNA]</scope>
    <source>
        <strain evidence="4 7">AC1530</strain>
    </source>
</reference>
<name>A0A0A7XEI6_ACINO</name>
<evidence type="ECO:0000313" key="6">
    <source>
        <dbReference type="Proteomes" id="UP000237921"/>
    </source>
</evidence>